<dbReference type="InterPro" id="IPR045155">
    <property type="entry name" value="Beta-lactam_cat"/>
</dbReference>
<proteinExistence type="predicted"/>
<dbReference type="InterPro" id="IPR000871">
    <property type="entry name" value="Beta-lactam_class-A"/>
</dbReference>
<sequence length="430" mass="47923">MPRPTSPTTSPQQKKNSPRRVNNNQKQARIVSGKGKNSKKQLSREKTVSQPKKPRPYPSKRSPNLLIQCFLYVLRIGVMGVGIGAIAGTTLTIINPQDILAAYTKASQLIKPSPEENKENKEEKPEKLTPKTSASVPVSKELTALQEKIQKIDAKYPNVKPQAWFIDLDNGAYVTYNGTQPIPAASTIKIPVLVAFFEEVDKGNIHLDQMLTMTKDVMVSGSGDMQYMGINKKFTALEVARKMIVISDNTATEMLVKQMGGKEVLNKRFKEWGMKNTEINNILPDLEGTNKTSSEDLSKLLARIERGDLISARSRDRLIDIMEGTRTRTLLPQGLEKQANIAHKTGDIGTIIGDAGIIDMPTGKRYIGAVFAERAYNDVAGRHLIQDISRTVYQHFKHYQPRPVPKPITKQVESQPQPEEKPAENNQTET</sequence>
<evidence type="ECO:0000259" key="3">
    <source>
        <dbReference type="Pfam" id="PF13354"/>
    </source>
</evidence>
<keyword evidence="2" id="KW-0472">Membrane</keyword>
<organism evidence="4 5">
    <name type="scientific">Crocosphaera watsonii WH 0003</name>
    <dbReference type="NCBI Taxonomy" id="423471"/>
    <lineage>
        <taxon>Bacteria</taxon>
        <taxon>Bacillati</taxon>
        <taxon>Cyanobacteriota</taxon>
        <taxon>Cyanophyceae</taxon>
        <taxon>Oscillatoriophycideae</taxon>
        <taxon>Chroococcales</taxon>
        <taxon>Aphanothecaceae</taxon>
        <taxon>Crocosphaera</taxon>
    </lineage>
</organism>
<dbReference type="GO" id="GO:0046677">
    <property type="term" value="P:response to antibiotic"/>
    <property type="evidence" value="ECO:0007669"/>
    <property type="project" value="InterPro"/>
</dbReference>
<dbReference type="GO" id="GO:0008800">
    <property type="term" value="F:beta-lactamase activity"/>
    <property type="evidence" value="ECO:0007669"/>
    <property type="project" value="UniProtKB-EC"/>
</dbReference>
<evidence type="ECO:0000256" key="2">
    <source>
        <dbReference type="SAM" id="Phobius"/>
    </source>
</evidence>
<evidence type="ECO:0000256" key="1">
    <source>
        <dbReference type="SAM" id="MobiDB-lite"/>
    </source>
</evidence>
<feature type="transmembrane region" description="Helical" evidence="2">
    <location>
        <begin position="65"/>
        <end position="87"/>
    </location>
</feature>
<dbReference type="EC" id="3.5.2.6" evidence="4"/>
<dbReference type="InterPro" id="IPR012338">
    <property type="entry name" value="Beta-lactam/transpept-like"/>
</dbReference>
<keyword evidence="2" id="KW-1133">Transmembrane helix</keyword>
<feature type="domain" description="Beta-lactamase class A catalytic" evidence="3">
    <location>
        <begin position="164"/>
        <end position="371"/>
    </location>
</feature>
<keyword evidence="4" id="KW-0378">Hydrolase</keyword>
<feature type="compositionally biased region" description="Low complexity" evidence="1">
    <location>
        <begin position="1"/>
        <end position="15"/>
    </location>
</feature>
<protein>
    <submittedName>
        <fullName evidence="4">Beta-lactamase</fullName>
        <ecNumber evidence="4">3.5.2.6</ecNumber>
    </submittedName>
</protein>
<dbReference type="GeneID" id="88766867"/>
<reference evidence="4 5" key="1">
    <citation type="journal article" date="2011" name="Front. Microbiol.">
        <title>Two Strains of Crocosphaera watsonii with Highly Conserved Genomes are Distinguished by Strain-Specific Features.</title>
        <authorList>
            <person name="Bench S.R."/>
            <person name="Ilikchyan I.N."/>
            <person name="Tripp H.J."/>
            <person name="Zehr J.P."/>
        </authorList>
    </citation>
    <scope>NUCLEOTIDE SEQUENCE [LARGE SCALE GENOMIC DNA]</scope>
    <source>
        <strain evidence="4 5">WH 0003</strain>
    </source>
</reference>
<evidence type="ECO:0000313" key="5">
    <source>
        <dbReference type="Proteomes" id="UP000003477"/>
    </source>
</evidence>
<name>G5J769_CROWT</name>
<dbReference type="PATRIC" id="fig|423471.3.peg.3110"/>
<feature type="region of interest" description="Disordered" evidence="1">
    <location>
        <begin position="400"/>
        <end position="430"/>
    </location>
</feature>
<accession>G5J769</accession>
<dbReference type="GO" id="GO:0030655">
    <property type="term" value="P:beta-lactam antibiotic catabolic process"/>
    <property type="evidence" value="ECO:0007669"/>
    <property type="project" value="InterPro"/>
</dbReference>
<dbReference type="Proteomes" id="UP000003477">
    <property type="component" value="Unassembled WGS sequence"/>
</dbReference>
<feature type="region of interest" description="Disordered" evidence="1">
    <location>
        <begin position="1"/>
        <end position="60"/>
    </location>
</feature>
<dbReference type="PANTHER" id="PTHR35333">
    <property type="entry name" value="BETA-LACTAMASE"/>
    <property type="match status" value="1"/>
</dbReference>
<gene>
    <name evidence="4" type="ORF">CWATWH0003_3310</name>
</gene>
<dbReference type="Gene3D" id="3.40.710.10">
    <property type="entry name" value="DD-peptidase/beta-lactamase superfamily"/>
    <property type="match status" value="1"/>
</dbReference>
<keyword evidence="2" id="KW-0812">Transmembrane</keyword>
<dbReference type="AlphaFoldDB" id="G5J769"/>
<evidence type="ECO:0000313" key="4">
    <source>
        <dbReference type="EMBL" id="EHJ11982.1"/>
    </source>
</evidence>
<dbReference type="PANTHER" id="PTHR35333:SF4">
    <property type="entry name" value="SLR0121 PROTEIN"/>
    <property type="match status" value="1"/>
</dbReference>
<dbReference type="RefSeq" id="WP_007311387.1">
    <property type="nucleotide sequence ID" value="NZ_AESD01000492.1"/>
</dbReference>
<dbReference type="SUPFAM" id="SSF56601">
    <property type="entry name" value="beta-lactamase/transpeptidase-like"/>
    <property type="match status" value="1"/>
</dbReference>
<feature type="region of interest" description="Disordered" evidence="1">
    <location>
        <begin position="111"/>
        <end position="135"/>
    </location>
</feature>
<comment type="caution">
    <text evidence="4">The sequence shown here is derived from an EMBL/GenBank/DDBJ whole genome shotgun (WGS) entry which is preliminary data.</text>
</comment>
<dbReference type="EMBL" id="AESD01000492">
    <property type="protein sequence ID" value="EHJ11982.1"/>
    <property type="molecule type" value="Genomic_DNA"/>
</dbReference>
<dbReference type="Pfam" id="PF13354">
    <property type="entry name" value="Beta-lactamase2"/>
    <property type="match status" value="1"/>
</dbReference>
<feature type="compositionally biased region" description="Basic and acidic residues" evidence="1">
    <location>
        <begin position="113"/>
        <end position="129"/>
    </location>
</feature>